<dbReference type="Gene3D" id="3.40.50.1000">
    <property type="entry name" value="HAD superfamily/HAD-like"/>
    <property type="match status" value="1"/>
</dbReference>
<reference evidence="1" key="1">
    <citation type="submission" date="2020-08" db="EMBL/GenBank/DDBJ databases">
        <title>Genome public.</title>
        <authorList>
            <person name="Liu C."/>
            <person name="Sun Q."/>
        </authorList>
    </citation>
    <scope>NUCLEOTIDE SEQUENCE</scope>
    <source>
        <strain evidence="1">BX12</strain>
    </source>
</reference>
<dbReference type="PRINTS" id="PR00413">
    <property type="entry name" value="HADHALOGNASE"/>
</dbReference>
<sequence length="223" mass="25115">MRKEIHEVKAAIFDMDGTLTDSMYIWDIAGETYLKSCGKMPAPNLREQLRPLSLEQAAQLFREEYGLQQSTKEILQGFNRVVKHEYRTNVRLKPGVLPLLNLLKEKGVEMAVATSSPREIVIMVLDRLQILPYFSHIVTCGDVGAGKDHPDVYDRAADQMESTKESTIVFEDALHAITTASSAGYYVIGVYDTSEGINEEKIIPLCSQYLKSLEDFDPRTLPL</sequence>
<accession>A0A923NL01</accession>
<dbReference type="EMBL" id="JACRYT010000002">
    <property type="protein sequence ID" value="MBC6678964.1"/>
    <property type="molecule type" value="Genomic_DNA"/>
</dbReference>
<proteinExistence type="predicted"/>
<dbReference type="InterPro" id="IPR036412">
    <property type="entry name" value="HAD-like_sf"/>
</dbReference>
<comment type="caution">
    <text evidence="1">The sequence shown here is derived from an EMBL/GenBank/DDBJ whole genome shotgun (WGS) entry which is preliminary data.</text>
</comment>
<dbReference type="Gene3D" id="1.10.150.240">
    <property type="entry name" value="Putative phosphatase, domain 2"/>
    <property type="match status" value="1"/>
</dbReference>
<evidence type="ECO:0000313" key="1">
    <source>
        <dbReference type="EMBL" id="MBC6678964.1"/>
    </source>
</evidence>
<name>A0A923NL01_9FIRM</name>
<dbReference type="NCBIfam" id="TIGR01509">
    <property type="entry name" value="HAD-SF-IA-v3"/>
    <property type="match status" value="1"/>
</dbReference>
<evidence type="ECO:0000313" key="2">
    <source>
        <dbReference type="Proteomes" id="UP000602647"/>
    </source>
</evidence>
<dbReference type="InterPro" id="IPR006439">
    <property type="entry name" value="HAD-SF_hydro_IA"/>
</dbReference>
<dbReference type="InterPro" id="IPR023198">
    <property type="entry name" value="PGP-like_dom2"/>
</dbReference>
<dbReference type="PANTHER" id="PTHR18901:SF38">
    <property type="entry name" value="PSEUDOURIDINE-5'-PHOSPHATASE"/>
    <property type="match status" value="1"/>
</dbReference>
<dbReference type="Proteomes" id="UP000602647">
    <property type="component" value="Unassembled WGS sequence"/>
</dbReference>
<dbReference type="CDD" id="cd07505">
    <property type="entry name" value="HAD_BPGM-like"/>
    <property type="match status" value="1"/>
</dbReference>
<protein>
    <submittedName>
        <fullName evidence="1">HAD family phosphatase</fullName>
    </submittedName>
</protein>
<dbReference type="SFLD" id="SFLDS00003">
    <property type="entry name" value="Haloacid_Dehalogenase"/>
    <property type="match status" value="1"/>
</dbReference>
<dbReference type="RefSeq" id="WP_187302089.1">
    <property type="nucleotide sequence ID" value="NZ_JACRYT010000002.1"/>
</dbReference>
<dbReference type="SFLD" id="SFLDG01129">
    <property type="entry name" value="C1.5:_HAD__Beta-PGM__Phosphata"/>
    <property type="match status" value="1"/>
</dbReference>
<organism evidence="1 2">
    <name type="scientific">Zhenpiania hominis</name>
    <dbReference type="NCBI Taxonomy" id="2763644"/>
    <lineage>
        <taxon>Bacteria</taxon>
        <taxon>Bacillati</taxon>
        <taxon>Bacillota</taxon>
        <taxon>Clostridia</taxon>
        <taxon>Peptostreptococcales</taxon>
        <taxon>Anaerovoracaceae</taxon>
        <taxon>Zhenpiania</taxon>
    </lineage>
</organism>
<gene>
    <name evidence="1" type="ORF">H9L42_03885</name>
</gene>
<dbReference type="InterPro" id="IPR041492">
    <property type="entry name" value="HAD_2"/>
</dbReference>
<dbReference type="AlphaFoldDB" id="A0A923NL01"/>
<dbReference type="PANTHER" id="PTHR18901">
    <property type="entry name" value="2-DEOXYGLUCOSE-6-PHOSPHATE PHOSPHATASE 2"/>
    <property type="match status" value="1"/>
</dbReference>
<dbReference type="InterPro" id="IPR023214">
    <property type="entry name" value="HAD_sf"/>
</dbReference>
<dbReference type="GO" id="GO:0016791">
    <property type="term" value="F:phosphatase activity"/>
    <property type="evidence" value="ECO:0007669"/>
    <property type="project" value="TreeGrafter"/>
</dbReference>
<keyword evidence="2" id="KW-1185">Reference proteome</keyword>
<dbReference type="Pfam" id="PF13419">
    <property type="entry name" value="HAD_2"/>
    <property type="match status" value="1"/>
</dbReference>
<dbReference type="SUPFAM" id="SSF56784">
    <property type="entry name" value="HAD-like"/>
    <property type="match status" value="1"/>
</dbReference>